<reference key="1">
    <citation type="journal article" date="2007" name="Nature">
        <title>The medaka draft genome and insights into vertebrate genome evolution.</title>
        <authorList>
            <person name="Kasahara M."/>
            <person name="Naruse K."/>
            <person name="Sasaki S."/>
            <person name="Nakatani Y."/>
            <person name="Qu W."/>
            <person name="Ahsan B."/>
            <person name="Yamada T."/>
            <person name="Nagayasu Y."/>
            <person name="Doi K."/>
            <person name="Kasai Y."/>
            <person name="Jindo T."/>
            <person name="Kobayashi D."/>
            <person name="Shimada A."/>
            <person name="Toyoda A."/>
            <person name="Kuroki Y."/>
            <person name="Fujiyama A."/>
            <person name="Sasaki T."/>
            <person name="Shimizu A."/>
            <person name="Asakawa S."/>
            <person name="Shimizu N."/>
            <person name="Hashimoto S."/>
            <person name="Yang J."/>
            <person name="Lee Y."/>
            <person name="Matsushima K."/>
            <person name="Sugano S."/>
            <person name="Sakaizumi M."/>
            <person name="Narita T."/>
            <person name="Ohishi K."/>
            <person name="Haga S."/>
            <person name="Ohta F."/>
            <person name="Nomoto H."/>
            <person name="Nogata K."/>
            <person name="Morishita T."/>
            <person name="Endo T."/>
            <person name="Shin-I T."/>
            <person name="Takeda H."/>
            <person name="Morishita S."/>
            <person name="Kohara Y."/>
        </authorList>
    </citation>
    <scope>NUCLEOTIDE SEQUENCE [LARGE SCALE GENOMIC DNA]</scope>
    <source>
        <strain>Hd-rR</strain>
    </source>
</reference>
<dbReference type="PANTHER" id="PTHR16776">
    <property type="entry name" value="EXTRACELLULAR MATRIX PROTEIN 1"/>
    <property type="match status" value="1"/>
</dbReference>
<dbReference type="Proteomes" id="UP000265180">
    <property type="component" value="Chromosome 16"/>
</dbReference>
<dbReference type="Pfam" id="PF05782">
    <property type="entry name" value="ECM1"/>
    <property type="match status" value="2"/>
</dbReference>
<evidence type="ECO:0000313" key="4">
    <source>
        <dbReference type="Ensembl" id="ENSORLP00020010025.1"/>
    </source>
</evidence>
<proteinExistence type="predicted"/>
<comment type="subcellular location">
    <subcellularLocation>
        <location evidence="1">Secreted</location>
    </subcellularLocation>
</comment>
<reference evidence="4" key="4">
    <citation type="submission" date="2025-09" db="UniProtKB">
        <authorList>
            <consortium name="Ensembl"/>
        </authorList>
    </citation>
    <scope>IDENTIFICATION</scope>
    <source>
        <strain evidence="4">HNI</strain>
    </source>
</reference>
<reference evidence="4 5" key="2">
    <citation type="submission" date="2017-04" db="EMBL/GenBank/DDBJ databases">
        <title>CpG methylation of centromeres and impact of large insertions on vertebrate speciation.</title>
        <authorList>
            <person name="Ichikawa K."/>
            <person name="Yoshimura J."/>
            <person name="Morishita S."/>
        </authorList>
    </citation>
    <scope>NUCLEOTIDE SEQUENCE</scope>
    <source>
        <strain evidence="4 5">HNI</strain>
    </source>
</reference>
<dbReference type="Ensembl" id="ENSORLT00020031153.1">
    <property type="protein sequence ID" value="ENSORLP00020010025.1"/>
    <property type="gene ID" value="ENSORLG00020010912.1"/>
</dbReference>
<protein>
    <recommendedName>
        <fullName evidence="6">Extracellular matrix protein 1b</fullName>
    </recommendedName>
</protein>
<keyword evidence="3" id="KW-0677">Repeat</keyword>
<dbReference type="Gene3D" id="1.10.246.10">
    <property type="match status" value="2"/>
</dbReference>
<evidence type="ECO:0000256" key="3">
    <source>
        <dbReference type="ARBA" id="ARBA00022737"/>
    </source>
</evidence>
<evidence type="ECO:0000256" key="2">
    <source>
        <dbReference type="ARBA" id="ARBA00022525"/>
    </source>
</evidence>
<evidence type="ECO:0000313" key="5">
    <source>
        <dbReference type="Proteomes" id="UP000265180"/>
    </source>
</evidence>
<accession>A0A3P9KND2</accession>
<dbReference type="InterPro" id="IPR020858">
    <property type="entry name" value="Serum_albumin-like"/>
</dbReference>
<evidence type="ECO:0008006" key="6">
    <source>
        <dbReference type="Google" id="ProtNLM"/>
    </source>
</evidence>
<name>A0A3P9KND2_ORYLA</name>
<dbReference type="AlphaFoldDB" id="A0A3P9KND2"/>
<sequence>MRDHKLNCASQKWREEVEKFCLVEKKHTSFECCSGDDPSVWSACFKSMSPDPHYNTSVHEAPSFSELCENTTTLLNRLPTDFPIETFLGECCSVSELLKNICYMEFDQFREHPCPDIRLCCSLLHEVAEGANPRKKKRKICPILLKAYMAYGIPRSLTAHQPFQDQRPVEQRPIFPEVFFMHQRPVMEPSDPIGWGYTGIFSSGVMFPRGRMYPLFFNIKLHTGSFPLGVPSANNIKAICAHGPYRRRLPKLSPFGGQYERMAAAVKNAESWFGICCNQNQTLQNETVLCCATQAWELSVKLFCEVESRVKYGVFECCRKRGSDRLMCFNANSPNPNYEPTEELPVLSIPPDSEFNFDPSNCPRKLMTPRSTGKNVYINFPLGQPTADNIESLCRTWEQRPFYSSKCFKRSGYEFAARQAKSINSLEKEFRQCCTMSDHKLNCASQKWREEVEKFCLVEKKHTSFECCSGDDPFVWSACFKSMSPDPHYNTSVHEAPSFSELCENTTTLLNSIPTKSRLRTFLRECCTVPVPLKTISITKFSEMSQDACLIGEPPSPDVKMCCSLMHEVAEETDVRQKRKICPVPSKPPMLLAFV</sequence>
<reference evidence="4" key="3">
    <citation type="submission" date="2025-08" db="UniProtKB">
        <authorList>
            <consortium name="Ensembl"/>
        </authorList>
    </citation>
    <scope>IDENTIFICATION</scope>
    <source>
        <strain evidence="4">HNI</strain>
    </source>
</reference>
<organism evidence="4 5">
    <name type="scientific">Oryzias latipes</name>
    <name type="common">Japanese rice fish</name>
    <name type="synonym">Japanese killifish</name>
    <dbReference type="NCBI Taxonomy" id="8090"/>
    <lineage>
        <taxon>Eukaryota</taxon>
        <taxon>Metazoa</taxon>
        <taxon>Chordata</taxon>
        <taxon>Craniata</taxon>
        <taxon>Vertebrata</taxon>
        <taxon>Euteleostomi</taxon>
        <taxon>Actinopterygii</taxon>
        <taxon>Neopterygii</taxon>
        <taxon>Teleostei</taxon>
        <taxon>Neoteleostei</taxon>
        <taxon>Acanthomorphata</taxon>
        <taxon>Ovalentaria</taxon>
        <taxon>Atherinomorphae</taxon>
        <taxon>Beloniformes</taxon>
        <taxon>Adrianichthyidae</taxon>
        <taxon>Oryziinae</taxon>
        <taxon>Oryzias</taxon>
    </lineage>
</organism>
<dbReference type="InterPro" id="IPR008605">
    <property type="entry name" value="ECM1"/>
</dbReference>
<evidence type="ECO:0000256" key="1">
    <source>
        <dbReference type="ARBA" id="ARBA00004613"/>
    </source>
</evidence>
<dbReference type="SUPFAM" id="SSF48552">
    <property type="entry name" value="Serum albumin-like"/>
    <property type="match status" value="2"/>
</dbReference>
<keyword evidence="2" id="KW-0964">Secreted</keyword>
<dbReference type="GO" id="GO:0007165">
    <property type="term" value="P:signal transduction"/>
    <property type="evidence" value="ECO:0007669"/>
    <property type="project" value="InterPro"/>
</dbReference>
<dbReference type="GO" id="GO:0005615">
    <property type="term" value="C:extracellular space"/>
    <property type="evidence" value="ECO:0007669"/>
    <property type="project" value="InterPro"/>
</dbReference>
<dbReference type="PANTHER" id="PTHR16776:SF3">
    <property type="entry name" value="EXTRACELLULAR MATRIX PROTEIN 1"/>
    <property type="match status" value="1"/>
</dbReference>